<dbReference type="SMART" id="SM00355">
    <property type="entry name" value="ZnF_C2H2"/>
    <property type="match status" value="2"/>
</dbReference>
<dbReference type="Gene3D" id="3.30.160.60">
    <property type="entry name" value="Classic Zinc Finger"/>
    <property type="match status" value="2"/>
</dbReference>
<evidence type="ECO:0000256" key="5">
    <source>
        <dbReference type="ARBA" id="ARBA00022833"/>
    </source>
</evidence>
<organism evidence="10 12">
    <name type="scientific">Marasmiellus scandens</name>
    <dbReference type="NCBI Taxonomy" id="2682957"/>
    <lineage>
        <taxon>Eukaryota</taxon>
        <taxon>Fungi</taxon>
        <taxon>Dikarya</taxon>
        <taxon>Basidiomycota</taxon>
        <taxon>Agaricomycotina</taxon>
        <taxon>Agaricomycetes</taxon>
        <taxon>Agaricomycetidae</taxon>
        <taxon>Agaricales</taxon>
        <taxon>Marasmiineae</taxon>
        <taxon>Omphalotaceae</taxon>
        <taxon>Marasmiellus</taxon>
    </lineage>
</organism>
<evidence type="ECO:0000313" key="11">
    <source>
        <dbReference type="EMBL" id="KAK7463341.1"/>
    </source>
</evidence>
<keyword evidence="4 7" id="KW-0863">Zinc-finger</keyword>
<feature type="region of interest" description="Disordered" evidence="8">
    <location>
        <begin position="61"/>
        <end position="94"/>
    </location>
</feature>
<dbReference type="PROSITE" id="PS00028">
    <property type="entry name" value="ZINC_FINGER_C2H2_1"/>
    <property type="match status" value="2"/>
</dbReference>
<dbReference type="InterPro" id="IPR036236">
    <property type="entry name" value="Znf_C2H2_sf"/>
</dbReference>
<keyword evidence="5" id="KW-0862">Zinc</keyword>
<dbReference type="EMBL" id="JBANRG010000009">
    <property type="protein sequence ID" value="KAK7463341.1"/>
    <property type="molecule type" value="Genomic_DNA"/>
</dbReference>
<evidence type="ECO:0000313" key="12">
    <source>
        <dbReference type="Proteomes" id="UP001498398"/>
    </source>
</evidence>
<evidence type="ECO:0000313" key="10">
    <source>
        <dbReference type="EMBL" id="KAK7437017.1"/>
    </source>
</evidence>
<dbReference type="PANTHER" id="PTHR24394:SF44">
    <property type="entry name" value="ZINC FINGER PROTEIN 271-LIKE"/>
    <property type="match status" value="1"/>
</dbReference>
<dbReference type="Proteomes" id="UP001498398">
    <property type="component" value="Unassembled WGS sequence"/>
</dbReference>
<dbReference type="PANTHER" id="PTHR24394">
    <property type="entry name" value="ZINC FINGER PROTEIN"/>
    <property type="match status" value="1"/>
</dbReference>
<accession>A0ABR1IQ76</accession>
<dbReference type="Pfam" id="PF12171">
    <property type="entry name" value="zf-C2H2_jaz"/>
    <property type="match status" value="1"/>
</dbReference>
<evidence type="ECO:0000256" key="7">
    <source>
        <dbReference type="PROSITE-ProRule" id="PRU00042"/>
    </source>
</evidence>
<name>A0ABR1IQ76_9AGAR</name>
<evidence type="ECO:0000256" key="8">
    <source>
        <dbReference type="SAM" id="MobiDB-lite"/>
    </source>
</evidence>
<dbReference type="InterPro" id="IPR022755">
    <property type="entry name" value="Znf_C2H2_jaz"/>
</dbReference>
<evidence type="ECO:0000256" key="6">
    <source>
        <dbReference type="ARBA" id="ARBA00023242"/>
    </source>
</evidence>
<keyword evidence="2" id="KW-0479">Metal-binding</keyword>
<dbReference type="EMBL" id="JBANRG010000089">
    <property type="protein sequence ID" value="KAK7437017.1"/>
    <property type="molecule type" value="Genomic_DNA"/>
</dbReference>
<comment type="caution">
    <text evidence="10">The sequence shown here is derived from an EMBL/GenBank/DDBJ whole genome shotgun (WGS) entry which is preliminary data.</text>
</comment>
<proteinExistence type="predicted"/>
<gene>
    <name evidence="11" type="ORF">VKT23_006697</name>
    <name evidence="10" type="ORF">VKT23_018832</name>
</gene>
<feature type="domain" description="C2H2-type" evidence="9">
    <location>
        <begin position="224"/>
        <end position="252"/>
    </location>
</feature>
<dbReference type="PROSITE" id="PS50157">
    <property type="entry name" value="ZINC_FINGER_C2H2_2"/>
    <property type="match status" value="2"/>
</dbReference>
<keyword evidence="3" id="KW-0677">Repeat</keyword>
<feature type="domain" description="C2H2-type" evidence="9">
    <location>
        <begin position="196"/>
        <end position="223"/>
    </location>
</feature>
<evidence type="ECO:0000256" key="2">
    <source>
        <dbReference type="ARBA" id="ARBA00022723"/>
    </source>
</evidence>
<feature type="compositionally biased region" description="Polar residues" evidence="8">
    <location>
        <begin position="61"/>
        <end position="92"/>
    </location>
</feature>
<evidence type="ECO:0000259" key="9">
    <source>
        <dbReference type="PROSITE" id="PS50157"/>
    </source>
</evidence>
<protein>
    <recommendedName>
        <fullName evidence="9">C2H2-type domain-containing protein</fullName>
    </recommendedName>
</protein>
<comment type="subcellular location">
    <subcellularLocation>
        <location evidence="1">Nucleus</location>
    </subcellularLocation>
</comment>
<evidence type="ECO:0000256" key="1">
    <source>
        <dbReference type="ARBA" id="ARBA00004123"/>
    </source>
</evidence>
<dbReference type="SUPFAM" id="SSF57667">
    <property type="entry name" value="beta-beta-alpha zinc fingers"/>
    <property type="match status" value="1"/>
</dbReference>
<dbReference type="Pfam" id="PF00096">
    <property type="entry name" value="zf-C2H2"/>
    <property type="match status" value="1"/>
</dbReference>
<sequence length="261" mass="29167">MSPIAYDSYRYHYAHDESSSYDYPTQFDQTIHPSFIRPQSPRQFSTIPNLDLQAHISQSTLDSSSSHGWNDSPNVTSRSEHTSPSLQISSGPNPDAFLYPRAAAEWDTIQESAYYDEISNGAWDTSWDTSFRAHYIGQPLAPSLTNRNQATDNNSAFITGNTIGVTALSATRQVATDAVVQASRLRRKDPGRKGRFICPTCGRDFTANHNLKYHINSHRGKRPYECEHCEKRFGTAHVLKRHVSTKHTGKGPVDNTTSSCA</sequence>
<reference evidence="10 12" key="1">
    <citation type="submission" date="2024-01" db="EMBL/GenBank/DDBJ databases">
        <title>A draft genome for the cacao thread blight pathogen Marasmiellus scandens.</title>
        <authorList>
            <person name="Baruah I.K."/>
            <person name="Leung J."/>
            <person name="Bukari Y."/>
            <person name="Amoako-Attah I."/>
            <person name="Meinhardt L.W."/>
            <person name="Bailey B.A."/>
            <person name="Cohen S.P."/>
        </authorList>
    </citation>
    <scope>NUCLEOTIDE SEQUENCE [LARGE SCALE GENOMIC DNA]</scope>
    <source>
        <strain evidence="10 12">GH-19</strain>
    </source>
</reference>
<evidence type="ECO:0000256" key="4">
    <source>
        <dbReference type="ARBA" id="ARBA00022771"/>
    </source>
</evidence>
<evidence type="ECO:0000256" key="3">
    <source>
        <dbReference type="ARBA" id="ARBA00022737"/>
    </source>
</evidence>
<keyword evidence="6" id="KW-0539">Nucleus</keyword>
<keyword evidence="12" id="KW-1185">Reference proteome</keyword>
<feature type="region of interest" description="Disordered" evidence="8">
    <location>
        <begin position="241"/>
        <end position="261"/>
    </location>
</feature>
<dbReference type="InterPro" id="IPR013087">
    <property type="entry name" value="Znf_C2H2_type"/>
</dbReference>